<sequence length="89" mass="10142">MAVSYNKLWKLMIDKKINKSQLCKKIKISSSTMAKMTNEEMVAMTVLEKICAELECDISDIMEFTDLAEVKKKIHNENTSPDNGTVNVR</sequence>
<dbReference type="InterPro" id="IPR001387">
    <property type="entry name" value="Cro/C1-type_HTH"/>
</dbReference>
<dbReference type="EMBL" id="JRFS01000002">
    <property type="protein sequence ID" value="PWE84696.1"/>
    <property type="molecule type" value="Genomic_DNA"/>
</dbReference>
<comment type="caution">
    <text evidence="2">The sequence shown here is derived from an EMBL/GenBank/DDBJ whole genome shotgun (WGS) entry which is preliminary data.</text>
</comment>
<dbReference type="Gene3D" id="1.10.260.40">
    <property type="entry name" value="lambda repressor-like DNA-binding domains"/>
    <property type="match status" value="1"/>
</dbReference>
<evidence type="ECO:0000259" key="1">
    <source>
        <dbReference type="PROSITE" id="PS50943"/>
    </source>
</evidence>
<evidence type="ECO:0000313" key="2">
    <source>
        <dbReference type="EMBL" id="PWE84696.1"/>
    </source>
</evidence>
<dbReference type="SUPFAM" id="SSF47413">
    <property type="entry name" value="lambda repressor-like DNA-binding domains"/>
    <property type="match status" value="1"/>
</dbReference>
<dbReference type="Pfam" id="PF13443">
    <property type="entry name" value="HTH_26"/>
    <property type="match status" value="1"/>
</dbReference>
<accession>A0A2U2EJK4</accession>
<dbReference type="PROSITE" id="PS50943">
    <property type="entry name" value="HTH_CROC1"/>
    <property type="match status" value="1"/>
</dbReference>
<proteinExistence type="predicted"/>
<evidence type="ECO:0000313" key="3">
    <source>
        <dbReference type="Proteomes" id="UP000245905"/>
    </source>
</evidence>
<gene>
    <name evidence="2" type="ORF">LD38_01085</name>
</gene>
<reference evidence="2 3" key="1">
    <citation type="submission" date="2014-09" db="EMBL/GenBank/DDBJ databases">
        <title>Butyrate-producing bacteria isolated from human gut.</title>
        <authorList>
            <person name="Zhang Q."/>
            <person name="Zhao L."/>
        </authorList>
    </citation>
    <scope>NUCLEOTIDE SEQUENCE [LARGE SCALE GENOMIC DNA]</scope>
    <source>
        <strain evidence="2 3">R22</strain>
    </source>
</reference>
<organism evidence="2 3">
    <name type="scientific">Agathobacter rectalis</name>
    <dbReference type="NCBI Taxonomy" id="39491"/>
    <lineage>
        <taxon>Bacteria</taxon>
        <taxon>Bacillati</taxon>
        <taxon>Bacillota</taxon>
        <taxon>Clostridia</taxon>
        <taxon>Lachnospirales</taxon>
        <taxon>Lachnospiraceae</taxon>
        <taxon>Agathobacter</taxon>
    </lineage>
</organism>
<dbReference type="RefSeq" id="WP_109257038.1">
    <property type="nucleotide sequence ID" value="NZ_JRFS01000002.1"/>
</dbReference>
<name>A0A2U2EJK4_9FIRM</name>
<dbReference type="Proteomes" id="UP000245905">
    <property type="component" value="Unassembled WGS sequence"/>
</dbReference>
<dbReference type="InterPro" id="IPR010982">
    <property type="entry name" value="Lambda_DNA-bd_dom_sf"/>
</dbReference>
<feature type="domain" description="HTH cro/C1-type" evidence="1">
    <location>
        <begin position="8"/>
        <end position="61"/>
    </location>
</feature>
<dbReference type="AlphaFoldDB" id="A0A2U2EJK4"/>
<protein>
    <submittedName>
        <fullName evidence="2">XRE family transcriptional regulator</fullName>
    </submittedName>
</protein>
<dbReference type="GO" id="GO:0003677">
    <property type="term" value="F:DNA binding"/>
    <property type="evidence" value="ECO:0007669"/>
    <property type="project" value="InterPro"/>
</dbReference>